<sequence>MRFGHRHESSTVSPTQEFGYEKTMLVVNPTHLTEAQKTNRITWYYAVLNRSKKRASNLMWGIVIARGFARVDIESIPSFILIDLAVNPNLDPILNSDSGTAPYSNLGHAVSPNPGPPFEFDSGPVLDFNPDQRATVRPDFVRYAADRIQRRDDLVLHTHLLQDVKLNYEANHRVFMTQRERGVNFVYDSIKRIAALASLTSLTAITSGSILQSNDIQSSLMYSTSASILSKFCLDKLPIDRRDSDQCGTLRMQRRRRRAQDVAPEAASPFPFCCPAFADAAGLAKAVIRGASYRKRGDVRINRTVVRREKIHFLV</sequence>
<evidence type="ECO:0000313" key="2">
    <source>
        <dbReference type="Proteomes" id="UP000299102"/>
    </source>
</evidence>
<organism evidence="1 2">
    <name type="scientific">Eumeta variegata</name>
    <name type="common">Bagworm moth</name>
    <name type="synonym">Eumeta japonica</name>
    <dbReference type="NCBI Taxonomy" id="151549"/>
    <lineage>
        <taxon>Eukaryota</taxon>
        <taxon>Metazoa</taxon>
        <taxon>Ecdysozoa</taxon>
        <taxon>Arthropoda</taxon>
        <taxon>Hexapoda</taxon>
        <taxon>Insecta</taxon>
        <taxon>Pterygota</taxon>
        <taxon>Neoptera</taxon>
        <taxon>Endopterygota</taxon>
        <taxon>Lepidoptera</taxon>
        <taxon>Glossata</taxon>
        <taxon>Ditrysia</taxon>
        <taxon>Tineoidea</taxon>
        <taxon>Psychidae</taxon>
        <taxon>Oiketicinae</taxon>
        <taxon>Eumeta</taxon>
    </lineage>
</organism>
<proteinExistence type="predicted"/>
<evidence type="ECO:0000313" key="1">
    <source>
        <dbReference type="EMBL" id="GBP28086.1"/>
    </source>
</evidence>
<dbReference type="EMBL" id="BGZK01000202">
    <property type="protein sequence ID" value="GBP28086.1"/>
    <property type="molecule type" value="Genomic_DNA"/>
</dbReference>
<comment type="caution">
    <text evidence="1">The sequence shown here is derived from an EMBL/GenBank/DDBJ whole genome shotgun (WGS) entry which is preliminary data.</text>
</comment>
<dbReference type="Proteomes" id="UP000299102">
    <property type="component" value="Unassembled WGS sequence"/>
</dbReference>
<name>A0A4C1UQ36_EUMVA</name>
<keyword evidence="2" id="KW-1185">Reference proteome</keyword>
<accession>A0A4C1UQ36</accession>
<reference evidence="1 2" key="1">
    <citation type="journal article" date="2019" name="Commun. Biol.">
        <title>The bagworm genome reveals a unique fibroin gene that provides high tensile strength.</title>
        <authorList>
            <person name="Kono N."/>
            <person name="Nakamura H."/>
            <person name="Ohtoshi R."/>
            <person name="Tomita M."/>
            <person name="Numata K."/>
            <person name="Arakawa K."/>
        </authorList>
    </citation>
    <scope>NUCLEOTIDE SEQUENCE [LARGE SCALE GENOMIC DNA]</scope>
</reference>
<protein>
    <submittedName>
        <fullName evidence="1">Uncharacterized protein</fullName>
    </submittedName>
</protein>
<gene>
    <name evidence="1" type="ORF">EVAR_21206_1</name>
</gene>
<dbReference type="AlphaFoldDB" id="A0A4C1UQ36"/>